<comment type="caution">
    <text evidence="1">The sequence shown here is derived from an EMBL/GenBank/DDBJ whole genome shotgun (WGS) entry which is preliminary data.</text>
</comment>
<keyword evidence="2" id="KW-1185">Reference proteome</keyword>
<name>A0AAV8YNY7_9CUCU</name>
<dbReference type="InterPro" id="IPR029058">
    <property type="entry name" value="AB_hydrolase_fold"/>
</dbReference>
<dbReference type="PANTHER" id="PTHR11005">
    <property type="entry name" value="LYSOSOMAL ACID LIPASE-RELATED"/>
    <property type="match status" value="1"/>
</dbReference>
<dbReference type="SUPFAM" id="SSF53474">
    <property type="entry name" value="alpha/beta-Hydrolases"/>
    <property type="match status" value="1"/>
</dbReference>
<accession>A0AAV8YNY7</accession>
<sequence length="157" mass="17918">MIRQYDYGWVQNIIKYLKMVPPDYDLSRVLLPVALYYGKNDLLVGTPDVDRLAEKLPNVVKKHLVDNDKFNHGDFLIAKDVVPLLYSHIVDVVNEYSRFDPSPPITSTFQPSSNRDSSSSQTWFSISTQPATPSSSSKFSNINCWFYSVILLVKLLL</sequence>
<evidence type="ECO:0000313" key="2">
    <source>
        <dbReference type="Proteomes" id="UP001162162"/>
    </source>
</evidence>
<organism evidence="1 2">
    <name type="scientific">Aromia moschata</name>
    <dbReference type="NCBI Taxonomy" id="1265417"/>
    <lineage>
        <taxon>Eukaryota</taxon>
        <taxon>Metazoa</taxon>
        <taxon>Ecdysozoa</taxon>
        <taxon>Arthropoda</taxon>
        <taxon>Hexapoda</taxon>
        <taxon>Insecta</taxon>
        <taxon>Pterygota</taxon>
        <taxon>Neoptera</taxon>
        <taxon>Endopterygota</taxon>
        <taxon>Coleoptera</taxon>
        <taxon>Polyphaga</taxon>
        <taxon>Cucujiformia</taxon>
        <taxon>Chrysomeloidea</taxon>
        <taxon>Cerambycidae</taxon>
        <taxon>Cerambycinae</taxon>
        <taxon>Callichromatini</taxon>
        <taxon>Aromia</taxon>
    </lineage>
</organism>
<dbReference type="Gene3D" id="3.40.50.1820">
    <property type="entry name" value="alpha/beta hydrolase"/>
    <property type="match status" value="1"/>
</dbReference>
<protein>
    <recommendedName>
        <fullName evidence="3">Triacylglycerol lipase</fullName>
    </recommendedName>
</protein>
<evidence type="ECO:0000313" key="1">
    <source>
        <dbReference type="EMBL" id="KAJ8952380.1"/>
    </source>
</evidence>
<dbReference type="Proteomes" id="UP001162162">
    <property type="component" value="Unassembled WGS sequence"/>
</dbReference>
<evidence type="ECO:0008006" key="3">
    <source>
        <dbReference type="Google" id="ProtNLM"/>
    </source>
</evidence>
<reference evidence="1" key="1">
    <citation type="journal article" date="2023" name="Insect Mol. Biol.">
        <title>Genome sequencing provides insights into the evolution of gene families encoding plant cell wall-degrading enzymes in longhorned beetles.</title>
        <authorList>
            <person name="Shin N.R."/>
            <person name="Okamura Y."/>
            <person name="Kirsch R."/>
            <person name="Pauchet Y."/>
        </authorList>
    </citation>
    <scope>NUCLEOTIDE SEQUENCE</scope>
    <source>
        <strain evidence="1">AMC_N1</strain>
    </source>
</reference>
<proteinExistence type="predicted"/>
<dbReference type="EMBL" id="JAPWTK010000069">
    <property type="protein sequence ID" value="KAJ8952380.1"/>
    <property type="molecule type" value="Genomic_DNA"/>
</dbReference>
<gene>
    <name evidence="1" type="ORF">NQ318_014471</name>
</gene>
<dbReference type="AlphaFoldDB" id="A0AAV8YNY7"/>